<dbReference type="Pfam" id="PF01584">
    <property type="entry name" value="CheW"/>
    <property type="match status" value="1"/>
</dbReference>
<reference evidence="3" key="1">
    <citation type="journal article" date="2023" name="Int. J. Syst. Evol. Microbiol.">
        <title>Mesoterricola silvestris gen. nov., sp. nov., Mesoterricola sediminis sp. nov., Geothrix oryzae sp. nov., Geothrix edaphica sp. nov., Geothrix rubra sp. nov., and Geothrix limicola sp. nov., six novel members of Acidobacteriota isolated from soils.</title>
        <authorList>
            <person name="Itoh H."/>
            <person name="Sugisawa Y."/>
            <person name="Mise K."/>
            <person name="Xu Z."/>
            <person name="Kuniyasu M."/>
            <person name="Ushijima N."/>
            <person name="Kawano K."/>
            <person name="Kobayashi E."/>
            <person name="Shiratori Y."/>
            <person name="Masuda Y."/>
            <person name="Senoo K."/>
        </authorList>
    </citation>
    <scope>NUCLEOTIDE SEQUENCE [LARGE SCALE GENOMIC DNA]</scope>
    <source>
        <strain evidence="3">Red222</strain>
    </source>
</reference>
<name>A0ABN6UZ49_9BACT</name>
<evidence type="ECO:0000313" key="2">
    <source>
        <dbReference type="EMBL" id="BDU69427.1"/>
    </source>
</evidence>
<accession>A0ABN6UZ49</accession>
<evidence type="ECO:0000259" key="1">
    <source>
        <dbReference type="PROSITE" id="PS50851"/>
    </source>
</evidence>
<dbReference type="SMART" id="SM00260">
    <property type="entry name" value="CheW"/>
    <property type="match status" value="1"/>
</dbReference>
<dbReference type="Proteomes" id="UP001242010">
    <property type="component" value="Chromosome"/>
</dbReference>
<keyword evidence="3" id="KW-1185">Reference proteome</keyword>
<evidence type="ECO:0000313" key="3">
    <source>
        <dbReference type="Proteomes" id="UP001242010"/>
    </source>
</evidence>
<dbReference type="EMBL" id="AP027079">
    <property type="protein sequence ID" value="BDU69427.1"/>
    <property type="molecule type" value="Genomic_DNA"/>
</dbReference>
<dbReference type="InterPro" id="IPR036061">
    <property type="entry name" value="CheW-like_dom_sf"/>
</dbReference>
<dbReference type="InterPro" id="IPR002545">
    <property type="entry name" value="CheW-lke_dom"/>
</dbReference>
<protein>
    <recommendedName>
        <fullName evidence="1">CheW-like domain-containing protein</fullName>
    </recommendedName>
</protein>
<dbReference type="SUPFAM" id="SSF50341">
    <property type="entry name" value="CheW-like"/>
    <property type="match status" value="1"/>
</dbReference>
<feature type="domain" description="CheW-like" evidence="1">
    <location>
        <begin position="4"/>
        <end position="138"/>
    </location>
</feature>
<proteinExistence type="predicted"/>
<dbReference type="RefSeq" id="WP_286353153.1">
    <property type="nucleotide sequence ID" value="NZ_AP027079.1"/>
</dbReference>
<organism evidence="2 3">
    <name type="scientific">Geothrix oryzae</name>
    <dbReference type="NCBI Taxonomy" id="2927975"/>
    <lineage>
        <taxon>Bacteria</taxon>
        <taxon>Pseudomonadati</taxon>
        <taxon>Acidobacteriota</taxon>
        <taxon>Holophagae</taxon>
        <taxon>Holophagales</taxon>
        <taxon>Holophagaceae</taxon>
        <taxon>Geothrix</taxon>
    </lineage>
</organism>
<dbReference type="Gene3D" id="2.40.50.180">
    <property type="entry name" value="CheA-289, Domain 4"/>
    <property type="match status" value="1"/>
</dbReference>
<gene>
    <name evidence="2" type="ORF">GETHOR_15280</name>
</gene>
<sequence>MSEHSSLLHVRAAGRDMLLSVADLWEVVAPAPVTRLPGGPPGIQGVVIHQGEFLPVLAWKDLPDCAEAGGDITAVAVFRRRLGVPLERLFGTLDPPEEGWRSSSEEDPCSAFTAGVCSLEGRDLPLLDVDRLLALLHRLRAER</sequence>
<dbReference type="PROSITE" id="PS50851">
    <property type="entry name" value="CHEW"/>
    <property type="match status" value="1"/>
</dbReference>
<dbReference type="Gene3D" id="2.30.30.40">
    <property type="entry name" value="SH3 Domains"/>
    <property type="match status" value="1"/>
</dbReference>